<evidence type="ECO:0000256" key="1">
    <source>
        <dbReference type="SAM" id="MobiDB-lite"/>
    </source>
</evidence>
<name>A0ABD3GTM4_9MARC</name>
<dbReference type="InterPro" id="IPR005135">
    <property type="entry name" value="Endo/exonuclease/phosphatase"/>
</dbReference>
<dbReference type="Pfam" id="PF03372">
    <property type="entry name" value="Exo_endo_phos"/>
    <property type="match status" value="1"/>
</dbReference>
<dbReference type="Pfam" id="PF13966">
    <property type="entry name" value="zf-RVT"/>
    <property type="match status" value="1"/>
</dbReference>
<feature type="compositionally biased region" description="Basic and acidic residues" evidence="1">
    <location>
        <begin position="1363"/>
        <end position="1374"/>
    </location>
</feature>
<dbReference type="PANTHER" id="PTHR31635:SF196">
    <property type="entry name" value="REVERSE TRANSCRIPTASE DOMAIN-CONTAINING PROTEIN-RELATED"/>
    <property type="match status" value="1"/>
</dbReference>
<dbReference type="Proteomes" id="UP001633002">
    <property type="component" value="Unassembled WGS sequence"/>
</dbReference>
<dbReference type="PANTHER" id="PTHR31635">
    <property type="entry name" value="REVERSE TRANSCRIPTASE DOMAIN-CONTAINING PROTEIN-RELATED"/>
    <property type="match status" value="1"/>
</dbReference>
<keyword evidence="4" id="KW-1185">Reference proteome</keyword>
<accession>A0ABD3GTM4</accession>
<feature type="compositionally biased region" description="Basic and acidic residues" evidence="1">
    <location>
        <begin position="1387"/>
        <end position="1406"/>
    </location>
</feature>
<dbReference type="Gene3D" id="3.60.10.10">
    <property type="entry name" value="Endonuclease/exonuclease/phosphatase"/>
    <property type="match status" value="1"/>
</dbReference>
<dbReference type="SUPFAM" id="SSF56219">
    <property type="entry name" value="DNase I-like"/>
    <property type="match status" value="1"/>
</dbReference>
<dbReference type="PROSITE" id="PS50878">
    <property type="entry name" value="RT_POL"/>
    <property type="match status" value="1"/>
</dbReference>
<proteinExistence type="predicted"/>
<dbReference type="Pfam" id="PF00078">
    <property type="entry name" value="RVT_1"/>
    <property type="match status" value="1"/>
</dbReference>
<dbReference type="InterPro" id="IPR036691">
    <property type="entry name" value="Endo/exonu/phosph_ase_sf"/>
</dbReference>
<dbReference type="InterPro" id="IPR000477">
    <property type="entry name" value="RT_dom"/>
</dbReference>
<comment type="caution">
    <text evidence="3">The sequence shown here is derived from an EMBL/GenBank/DDBJ whole genome shotgun (WGS) entry which is preliminary data.</text>
</comment>
<dbReference type="EMBL" id="JBJQOH010000007">
    <property type="protein sequence ID" value="KAL3681174.1"/>
    <property type="molecule type" value="Genomic_DNA"/>
</dbReference>
<feature type="region of interest" description="Disordered" evidence="1">
    <location>
        <begin position="1363"/>
        <end position="1406"/>
    </location>
</feature>
<dbReference type="InterPro" id="IPR026960">
    <property type="entry name" value="RVT-Znf"/>
</dbReference>
<dbReference type="InterPro" id="IPR043502">
    <property type="entry name" value="DNA/RNA_pol_sf"/>
</dbReference>
<evidence type="ECO:0000313" key="4">
    <source>
        <dbReference type="Proteomes" id="UP001633002"/>
    </source>
</evidence>
<evidence type="ECO:0000313" key="3">
    <source>
        <dbReference type="EMBL" id="KAL3681174.1"/>
    </source>
</evidence>
<feature type="domain" description="Reverse transcriptase" evidence="2">
    <location>
        <begin position="511"/>
        <end position="788"/>
    </location>
</feature>
<sequence length="1406" mass="161978">MAAEAIAVATWNVLGMGDLDRVDTIRNWLKTKARQVKVLALQELKAAESVIEVNIRKIMDGAHCIVDYSPTDRGGAALLIHPSLKLHRSGVKGDGTFAWAIVDTDKGRLGFASIYGPHKGREKVEMFEWLKQFENGGRWLVLGDWNMVTDVKDSIGPTPLLKGEALCKWQEVDTTWDFLDLYHCAGVTEGPFYTRQVWRGDRLDQSRLDRIYANNNGEWIKSVWKVKHFGKEALSDHIPVSVELQTEGEDGVRLKRKKRGSYTKLDAECLSKPEYLDRVKLAWEEGYSLSPDPIIRWSLAWSRVQREYKIIRGEMQSKLSKLDTKKEKLEEIRLRLSEGADFYDQIDMVEYTQLEGEVKAADLLRASIWRRRSRYKWLQLGEASSKFFFKTLKAKQNGEKMNSLKLTDGTIITQEEQILDKVKDYYKKLYTRDEEVERARVERAEILKLVDRSVLESDNIKLTATPPTEEIDKTVTELPKEKAPGKDGITAEVLRATWSWTREACVALIEGFWRTKRLGLAEAEGVIKLLPKSQEKQLLTNWRPITLLSIAYKIISKILANRLKGIIPRLVDAEQTGFVENRNIVENILCLRLGQDLAEVTKQKALFCKLDFAKAFDRVSHTYLWETLGRMGFSEEFLQLTRGLVSSGSSKVQVNGLFTTGIALQRGVRQGCPISPLLFALSTQPLMRLLREEEKAGRLIGMSIPNGRPLLHRFFADDSGIGISATEENFENLKNIITRFEEISGAKLNVSKSTILPMALGPIPQWLRDTGCQIVEGNDRMIYLGYKAGMNLSDKDHARDLAEKLVRKLANWSHRLLTWPGRVTLLRHILRAIPVYQFLNVGLRSEGYKQLERICASFLWGLTDEGKARTSLIGWADVVKEKKEGGLGFTPFETTAAALKMRFVAKLLEGDKSEWAVMLRFFIRCEMQKKAHGKEARYWSTEEGLFLIKTFTGSKSVTASHFLRSWTEVRKHLTLSTTEVSLPASLSLTQLKILLQQYWKAPSFCCRTVYPLLKRLGVSHLIHLKNGENQWRNLQAKLTGRRIPTTAEQRREISRFEVWRNKLQLDSTTLQASTSWRWGEDNEAWTGWNKPCHFWVKLLRKEPPEESLQRRWIETCPLLTWKRRWAEIWSGGTHPRLAIWFWKIYRRGFFTGERASRMKVSVGTCERCHQHKETLTHLFCKCREVKSQWTTLQRIISTTRTTPIRNDCLLTALDEAVIDKRRKESLWFVMAAFTHSIWLDRNHKVFRGKRRSTPVRQILKMAQDELEASMETRKSEERWSSGIQALAELRSWIHHSEARIATTRIFNIRCKSNKRATLIRAAPFEDQSLLVRRNSILVLNLGFTLSMASLGEEENQYTGIQFKRQEPQRTEERSKSRRGAQAPSKIRRSETQEERSAVTHNNFSKE</sequence>
<organism evidence="3 4">
    <name type="scientific">Riccia sorocarpa</name>
    <dbReference type="NCBI Taxonomy" id="122646"/>
    <lineage>
        <taxon>Eukaryota</taxon>
        <taxon>Viridiplantae</taxon>
        <taxon>Streptophyta</taxon>
        <taxon>Embryophyta</taxon>
        <taxon>Marchantiophyta</taxon>
        <taxon>Marchantiopsida</taxon>
        <taxon>Marchantiidae</taxon>
        <taxon>Marchantiales</taxon>
        <taxon>Ricciaceae</taxon>
        <taxon>Riccia</taxon>
    </lineage>
</organism>
<dbReference type="SUPFAM" id="SSF56672">
    <property type="entry name" value="DNA/RNA polymerases"/>
    <property type="match status" value="1"/>
</dbReference>
<gene>
    <name evidence="3" type="ORF">R1sor_024130</name>
</gene>
<protein>
    <recommendedName>
        <fullName evidence="2">Reverse transcriptase domain-containing protein</fullName>
    </recommendedName>
</protein>
<evidence type="ECO:0000259" key="2">
    <source>
        <dbReference type="PROSITE" id="PS50878"/>
    </source>
</evidence>
<reference evidence="3 4" key="1">
    <citation type="submission" date="2024-09" db="EMBL/GenBank/DDBJ databases">
        <title>Chromosome-scale assembly of Riccia sorocarpa.</title>
        <authorList>
            <person name="Paukszto L."/>
        </authorList>
    </citation>
    <scope>NUCLEOTIDE SEQUENCE [LARGE SCALE GENOMIC DNA]</scope>
    <source>
        <strain evidence="3">LP-2024</strain>
        <tissue evidence="3">Aerial parts of the thallus</tissue>
    </source>
</reference>
<dbReference type="CDD" id="cd01650">
    <property type="entry name" value="RT_nLTR_like"/>
    <property type="match status" value="1"/>
</dbReference>